<keyword evidence="2" id="KW-1185">Reference proteome</keyword>
<organism evidence="1 2">
    <name type="scientific">Cinchona calisaya</name>
    <dbReference type="NCBI Taxonomy" id="153742"/>
    <lineage>
        <taxon>Eukaryota</taxon>
        <taxon>Viridiplantae</taxon>
        <taxon>Streptophyta</taxon>
        <taxon>Embryophyta</taxon>
        <taxon>Tracheophyta</taxon>
        <taxon>Spermatophyta</taxon>
        <taxon>Magnoliopsida</taxon>
        <taxon>eudicotyledons</taxon>
        <taxon>Gunneridae</taxon>
        <taxon>Pentapetalae</taxon>
        <taxon>asterids</taxon>
        <taxon>lamiids</taxon>
        <taxon>Gentianales</taxon>
        <taxon>Rubiaceae</taxon>
        <taxon>Cinchonoideae</taxon>
        <taxon>Cinchoneae</taxon>
        <taxon>Cinchona</taxon>
    </lineage>
</organism>
<evidence type="ECO:0000313" key="2">
    <source>
        <dbReference type="Proteomes" id="UP001630127"/>
    </source>
</evidence>
<accession>A0ABD2Y2I7</accession>
<protein>
    <submittedName>
        <fullName evidence="1">Uncharacterized protein</fullName>
    </submittedName>
</protein>
<dbReference type="AlphaFoldDB" id="A0ABD2Y2I7"/>
<evidence type="ECO:0000313" key="1">
    <source>
        <dbReference type="EMBL" id="KAL3501756.1"/>
    </source>
</evidence>
<dbReference type="EMBL" id="JBJUIK010000015">
    <property type="protein sequence ID" value="KAL3501756.1"/>
    <property type="molecule type" value="Genomic_DNA"/>
</dbReference>
<name>A0ABD2Y2I7_9GENT</name>
<dbReference type="Proteomes" id="UP001630127">
    <property type="component" value="Unassembled WGS sequence"/>
</dbReference>
<gene>
    <name evidence="1" type="ORF">ACH5RR_036205</name>
</gene>
<proteinExistence type="predicted"/>
<reference evidence="1 2" key="1">
    <citation type="submission" date="2024-11" db="EMBL/GenBank/DDBJ databases">
        <title>A near-complete genome assembly of Cinchona calisaya.</title>
        <authorList>
            <person name="Lian D.C."/>
            <person name="Zhao X.W."/>
            <person name="Wei L."/>
        </authorList>
    </citation>
    <scope>NUCLEOTIDE SEQUENCE [LARGE SCALE GENOMIC DNA]</scope>
    <source>
        <tissue evidence="1">Nenye</tissue>
    </source>
</reference>
<sequence length="102" mass="11867">MLQKEKQLSWLLCLYLYHKKNAFCMVDNLFIPSNDASSGERITLRQYVFNEIVNLESETGKLVVIDSMELAECKKMKKSMMSVLLLLEIFLRTKDEIADTAR</sequence>
<comment type="caution">
    <text evidence="1">The sequence shown here is derived from an EMBL/GenBank/DDBJ whole genome shotgun (WGS) entry which is preliminary data.</text>
</comment>